<reference evidence="6 7" key="1">
    <citation type="submission" date="2015-09" db="EMBL/GenBank/DDBJ databases">
        <title>Bacillus cereus food isolates.</title>
        <authorList>
            <person name="Boekhorst J."/>
        </authorList>
    </citation>
    <scope>NUCLEOTIDE SEQUENCE [LARGE SCALE GENOMIC DNA]</scope>
    <source>
        <strain evidence="6 7">B4088</strain>
    </source>
</reference>
<gene>
    <name evidence="6" type="ORF">B4088_0463</name>
</gene>
<dbReference type="PANTHER" id="PTHR43392">
    <property type="entry name" value="AAA-TYPE ATPASE FAMILY PROTEIN / ANKYRIN REPEAT FAMILY PROTEIN"/>
    <property type="match status" value="1"/>
</dbReference>
<dbReference type="InterPro" id="IPR050773">
    <property type="entry name" value="CbxX/CfxQ_RuBisCO_ESX"/>
</dbReference>
<feature type="coiled-coil region" evidence="4">
    <location>
        <begin position="369"/>
        <end position="396"/>
    </location>
</feature>
<evidence type="ECO:0000313" key="7">
    <source>
        <dbReference type="Proteomes" id="UP000076482"/>
    </source>
</evidence>
<accession>A0A164QPN0</accession>
<dbReference type="InterPro" id="IPR027417">
    <property type="entry name" value="P-loop_NTPase"/>
</dbReference>
<comment type="caution">
    <text evidence="6">The sequence shown here is derived from an EMBL/GenBank/DDBJ whole genome shotgun (WGS) entry which is preliminary data.</text>
</comment>
<keyword evidence="4" id="KW-0175">Coiled coil</keyword>
<sequence length="1030" mass="118586">MLFWPRKKLALQIFQKQTGYWAVASQSSILLSFPTKGEAKEMKKKIEPYLQEWNGEGNVLDYIYAAKKHNLYDLCVETREKYRASERYNFVDGKSNGQQIDILLAPVNSIEEVTVKGTFINVAFAIYSSNKWNIVHLPSGRVYVEGVEKEQALRLIDAFMHYDDKMQWGTVQSHFDYIADKNIKEVFKSIKQDIILNKEVEYIEYEWGADWKVFMSKWNALFGTKVFDKLLEDWKYDAEMLRTRRQLVYESNNNEKHLVVKGPSGVGKTTMIKHLAEALYLLGLAPSNKCIEVTRRDLSASSPGEMHDKIDEFVLEANGGVLIFDEIYKLSQEDYSEEKMRLIVDRLLSLMHGEGGDVVVVLSGLPHEIDEFLNDNEELKEQFENVIDMKELSKEELSEYFIDQAEKDGFVVESTLTEKISLMFENMKKANKLSNNLKSVDEVYKEIVKIQQRLSINNSELKNVINEKVIKEVKRFRIDNQEMKDLQVEAKEELEKLYGLESVKEKIRGLMDTLEQVSAKQRDCSWLDKEPVKPNLLYMLEGHPGTAKTKIAKIMGKYLKGSGFLENGEFYKVNRADLIGEYIGHTSKKTMEVLEKAKGGVLFIDEAHNLAEGGENDYGKEALRLVMEYVYEHCHEMVCILAVYPDKREKLFSVDPGIKSRFSNRIELGNYTPLEIVHILKSELLYYELYHELKLGDGIAEEIEKEVRNYGKRNKGFYDGNARWSVELAKKIYFEYGKNNNLVIHDVHRIVRGLDGYSEVDKSRLEGRKDILMNAWEELDKMHGMEGLKKQFKEMEAVLKIQEIKKEKGMEVEPFKLHATFLGASGVGKSTVARIYGKLLSGLGLLSRGDLYEIAVSDITTGDLAANVKSLKEWIQKSKGSVLFLDEAYGLASSHYGQEIIRELLPYLERNDWAFVMAGYEEKIEEVFQCNEGLKSRIGSHFMLDSYGPQEICAFVLKGLSEYTLREGTEIALMEYLSDYYESHGEFNGNVRWAEEYKKKIVLAQEARLSREGIQNPEDVFTIVPKDVNL</sequence>
<dbReference type="Proteomes" id="UP000076482">
    <property type="component" value="Unassembled WGS sequence"/>
</dbReference>
<dbReference type="SMART" id="SM00382">
    <property type="entry name" value="AAA"/>
    <property type="match status" value="3"/>
</dbReference>
<evidence type="ECO:0000256" key="4">
    <source>
        <dbReference type="SAM" id="Coils"/>
    </source>
</evidence>
<protein>
    <recommendedName>
        <fullName evidence="5">AAA+ ATPase domain-containing protein</fullName>
    </recommendedName>
</protein>
<dbReference type="GO" id="GO:0016887">
    <property type="term" value="F:ATP hydrolysis activity"/>
    <property type="evidence" value="ECO:0007669"/>
    <property type="project" value="InterPro"/>
</dbReference>
<keyword evidence="3" id="KW-0067">ATP-binding</keyword>
<dbReference type="PATRIC" id="fig|1396.535.peg.4214"/>
<dbReference type="InterPro" id="IPR003959">
    <property type="entry name" value="ATPase_AAA_core"/>
</dbReference>
<dbReference type="CDD" id="cd00009">
    <property type="entry name" value="AAA"/>
    <property type="match status" value="2"/>
</dbReference>
<evidence type="ECO:0000256" key="3">
    <source>
        <dbReference type="ARBA" id="ARBA00022840"/>
    </source>
</evidence>
<evidence type="ECO:0000256" key="2">
    <source>
        <dbReference type="ARBA" id="ARBA00022741"/>
    </source>
</evidence>
<dbReference type="SUPFAM" id="SSF52540">
    <property type="entry name" value="P-loop containing nucleoside triphosphate hydrolases"/>
    <property type="match status" value="3"/>
</dbReference>
<name>A0A164QPN0_BACCE</name>
<feature type="domain" description="AAA+ ATPase" evidence="5">
    <location>
        <begin position="815"/>
        <end position="948"/>
    </location>
</feature>
<evidence type="ECO:0000259" key="5">
    <source>
        <dbReference type="SMART" id="SM00382"/>
    </source>
</evidence>
<comment type="similarity">
    <text evidence="1">Belongs to the CbxX/CfxQ family.</text>
</comment>
<dbReference type="PRINTS" id="PR00819">
    <property type="entry name" value="CBXCFQXSUPER"/>
</dbReference>
<dbReference type="AlphaFoldDB" id="A0A164QPN0"/>
<dbReference type="RefSeq" id="WP_063259688.1">
    <property type="nucleotide sequence ID" value="NZ_LJKE01000015.1"/>
</dbReference>
<dbReference type="Pfam" id="PF00004">
    <property type="entry name" value="AAA"/>
    <property type="match status" value="3"/>
</dbReference>
<dbReference type="InterPro" id="IPR003593">
    <property type="entry name" value="AAA+_ATPase"/>
</dbReference>
<feature type="domain" description="AAA+ ATPase" evidence="5">
    <location>
        <begin position="254"/>
        <end position="384"/>
    </location>
</feature>
<organism evidence="6 7">
    <name type="scientific">Bacillus cereus</name>
    <dbReference type="NCBI Taxonomy" id="1396"/>
    <lineage>
        <taxon>Bacteria</taxon>
        <taxon>Bacillati</taxon>
        <taxon>Bacillota</taxon>
        <taxon>Bacilli</taxon>
        <taxon>Bacillales</taxon>
        <taxon>Bacillaceae</taxon>
        <taxon>Bacillus</taxon>
        <taxon>Bacillus cereus group</taxon>
    </lineage>
</organism>
<dbReference type="PANTHER" id="PTHR43392:SF2">
    <property type="entry name" value="AAA-TYPE ATPASE FAMILY PROTEIN _ ANKYRIN REPEAT FAMILY PROTEIN"/>
    <property type="match status" value="1"/>
</dbReference>
<feature type="domain" description="AAA+ ATPase" evidence="5">
    <location>
        <begin position="534"/>
        <end position="672"/>
    </location>
</feature>
<dbReference type="InterPro" id="IPR000641">
    <property type="entry name" value="CbxX/CfxQ"/>
</dbReference>
<dbReference type="FunFam" id="3.40.50.300:FF:000216">
    <property type="entry name" value="Type VII secretion ATPase EccA"/>
    <property type="match status" value="1"/>
</dbReference>
<dbReference type="GO" id="GO:0005524">
    <property type="term" value="F:ATP binding"/>
    <property type="evidence" value="ECO:0007669"/>
    <property type="project" value="UniProtKB-KW"/>
</dbReference>
<dbReference type="Gene3D" id="3.40.50.300">
    <property type="entry name" value="P-loop containing nucleotide triphosphate hydrolases"/>
    <property type="match status" value="3"/>
</dbReference>
<evidence type="ECO:0000313" key="6">
    <source>
        <dbReference type="EMBL" id="KZD72002.1"/>
    </source>
</evidence>
<proteinExistence type="inferred from homology"/>
<evidence type="ECO:0000256" key="1">
    <source>
        <dbReference type="ARBA" id="ARBA00010378"/>
    </source>
</evidence>
<dbReference type="EMBL" id="LJKE01000015">
    <property type="protein sequence ID" value="KZD72002.1"/>
    <property type="molecule type" value="Genomic_DNA"/>
</dbReference>
<keyword evidence="2" id="KW-0547">Nucleotide-binding</keyword>